<dbReference type="SMART" id="SM00421">
    <property type="entry name" value="HTH_LUXR"/>
    <property type="match status" value="1"/>
</dbReference>
<keyword evidence="4" id="KW-1185">Reference proteome</keyword>
<dbReference type="RefSeq" id="WP_197667442.1">
    <property type="nucleotide sequence ID" value="NZ_JADUMB010000001.1"/>
</dbReference>
<dbReference type="InterPro" id="IPR016032">
    <property type="entry name" value="Sig_transdc_resp-reg_C-effctor"/>
</dbReference>
<protein>
    <submittedName>
        <fullName evidence="3">Helix-turn-helix transcriptional regulator</fullName>
    </submittedName>
</protein>
<sequence length="203" mass="22949">MLSVGIVSENLFFREAVKRILTPRIYHQEHVITCYGDLPLVMGSRCHDILVIDDAVKSMLRFSVAVTLLPSIHGIKFFIATEEMRRLLCRSFWHDVVVFDKRDSVSNMSQSLALLLADVIRCSASPQKIDDRPVRAAKHCLTESEAETLHLLSFGYTVTQVSKMLDKSVKTVSTQKCSALRKMGLENRVHNLLGISSGFIRER</sequence>
<reference evidence="3 4" key="1">
    <citation type="submission" date="2020-11" db="EMBL/GenBank/DDBJ databases">
        <title>Enhanced detection system for hospital associated transmission using whole genome sequencing surveillance.</title>
        <authorList>
            <person name="Harrison L.H."/>
            <person name="Van Tyne D."/>
            <person name="Marsh J.W."/>
            <person name="Griffith M.P."/>
            <person name="Snyder D.J."/>
            <person name="Cooper V.S."/>
            <person name="Mustapha M."/>
        </authorList>
    </citation>
    <scope>NUCLEOTIDE SEQUENCE [LARGE SCALE GENOMIC DNA]</scope>
    <source>
        <strain evidence="3 4">SER00227</strain>
    </source>
</reference>
<gene>
    <name evidence="3" type="ORF">I5U16_05185</name>
</gene>
<dbReference type="CDD" id="cd06170">
    <property type="entry name" value="LuxR_C_like"/>
    <property type="match status" value="1"/>
</dbReference>
<comment type="caution">
    <text evidence="3">The sequence shown here is derived from an EMBL/GenBank/DDBJ whole genome shotgun (WGS) entry which is preliminary data.</text>
</comment>
<feature type="domain" description="HTH luxR-type" evidence="2">
    <location>
        <begin position="138"/>
        <end position="195"/>
    </location>
</feature>
<evidence type="ECO:0000256" key="1">
    <source>
        <dbReference type="ARBA" id="ARBA00023125"/>
    </source>
</evidence>
<evidence type="ECO:0000259" key="2">
    <source>
        <dbReference type="SMART" id="SM00421"/>
    </source>
</evidence>
<keyword evidence="1" id="KW-0238">DNA-binding</keyword>
<organism evidence="3 4">
    <name type="scientific">Serratia surfactantfaciens</name>
    <dbReference type="NCBI Taxonomy" id="2741499"/>
    <lineage>
        <taxon>Bacteria</taxon>
        <taxon>Pseudomonadati</taxon>
        <taxon>Pseudomonadota</taxon>
        <taxon>Gammaproteobacteria</taxon>
        <taxon>Enterobacterales</taxon>
        <taxon>Yersiniaceae</taxon>
        <taxon>Serratia</taxon>
    </lineage>
</organism>
<proteinExistence type="predicted"/>
<dbReference type="InterPro" id="IPR000792">
    <property type="entry name" value="Tscrpt_reg_LuxR_C"/>
</dbReference>
<dbReference type="PRINTS" id="PR00038">
    <property type="entry name" value="HTHLUXR"/>
</dbReference>
<dbReference type="EMBL" id="JADUMB010000001">
    <property type="protein sequence ID" value="MBH1919551.1"/>
    <property type="molecule type" value="Genomic_DNA"/>
</dbReference>
<dbReference type="InterPro" id="IPR036388">
    <property type="entry name" value="WH-like_DNA-bd_sf"/>
</dbReference>
<evidence type="ECO:0000313" key="4">
    <source>
        <dbReference type="Proteomes" id="UP000635335"/>
    </source>
</evidence>
<dbReference type="Gene3D" id="1.10.10.10">
    <property type="entry name" value="Winged helix-like DNA-binding domain superfamily/Winged helix DNA-binding domain"/>
    <property type="match status" value="1"/>
</dbReference>
<dbReference type="Pfam" id="PF00196">
    <property type="entry name" value="GerE"/>
    <property type="match status" value="1"/>
</dbReference>
<dbReference type="Proteomes" id="UP000635335">
    <property type="component" value="Unassembled WGS sequence"/>
</dbReference>
<evidence type="ECO:0000313" key="3">
    <source>
        <dbReference type="EMBL" id="MBH1919551.1"/>
    </source>
</evidence>
<dbReference type="SUPFAM" id="SSF46894">
    <property type="entry name" value="C-terminal effector domain of the bipartite response regulators"/>
    <property type="match status" value="1"/>
</dbReference>
<accession>A0ABS0LW61</accession>
<name>A0ABS0LW61_9GAMM</name>